<reference evidence="8 9" key="1">
    <citation type="journal article" date="2022" name="Nat. Genet.">
        <title>Improved pea reference genome and pan-genome highlight genomic features and evolutionary characteristics.</title>
        <authorList>
            <person name="Yang T."/>
            <person name="Liu R."/>
            <person name="Luo Y."/>
            <person name="Hu S."/>
            <person name="Wang D."/>
            <person name="Wang C."/>
            <person name="Pandey M.K."/>
            <person name="Ge S."/>
            <person name="Xu Q."/>
            <person name="Li N."/>
            <person name="Li G."/>
            <person name="Huang Y."/>
            <person name="Saxena R.K."/>
            <person name="Ji Y."/>
            <person name="Li M."/>
            <person name="Yan X."/>
            <person name="He Y."/>
            <person name="Liu Y."/>
            <person name="Wang X."/>
            <person name="Xiang C."/>
            <person name="Varshney R.K."/>
            <person name="Ding H."/>
            <person name="Gao S."/>
            <person name="Zong X."/>
        </authorList>
    </citation>
    <scope>NUCLEOTIDE SEQUENCE [LARGE SCALE GENOMIC DNA]</scope>
    <source>
        <strain evidence="8 9">cv. Zhongwan 6</strain>
    </source>
</reference>
<dbReference type="AlphaFoldDB" id="A0A9D5BIB3"/>
<dbReference type="EC" id="4.1.99.12" evidence="3"/>
<dbReference type="Gramene" id="Psat01G0275200-T1">
    <property type="protein sequence ID" value="KAI5444247.1"/>
    <property type="gene ID" value="KIW84_012752"/>
</dbReference>
<evidence type="ECO:0000313" key="9">
    <source>
        <dbReference type="Proteomes" id="UP001058974"/>
    </source>
</evidence>
<evidence type="ECO:0000256" key="3">
    <source>
        <dbReference type="ARBA" id="ARBA00012153"/>
    </source>
</evidence>
<evidence type="ECO:0000259" key="7">
    <source>
        <dbReference type="Pfam" id="PF00925"/>
    </source>
</evidence>
<dbReference type="GO" id="GO:0008686">
    <property type="term" value="F:3,4-dihydroxy-2-butanone-4-phosphate synthase activity"/>
    <property type="evidence" value="ECO:0007669"/>
    <property type="project" value="UniProtKB-EC"/>
</dbReference>
<accession>A0A9D5BIB3</accession>
<sequence length="227" mass="24909">MPLLSSRGRRSQRNKNIKTEGGTSNNKLSQSSEEDNGYLAPFFLALGLCRFSVERKTLGFLLLNSSRSPLPVDALKGLDEAGARITANMESQLLEFEEFVVDKAKAKEELGLPVDSREYGIVARILRDLDVQSMKLMTNNPSKYIGLKGYGLSDGGVLNLKKPKLEGESSSTSMDNMMSGCRKCDGITPQRCDSLANRHHDRFGTELPNSFNQAVAADSTKPTNQNS</sequence>
<proteinExistence type="inferred from homology"/>
<dbReference type="Gene3D" id="3.40.50.10990">
    <property type="entry name" value="GTP cyclohydrolase II"/>
    <property type="match status" value="1"/>
</dbReference>
<name>A0A9D5BIB3_PEA</name>
<evidence type="ECO:0000256" key="2">
    <source>
        <dbReference type="ARBA" id="ARBA00008976"/>
    </source>
</evidence>
<dbReference type="Pfam" id="PF00925">
    <property type="entry name" value="GTP_cyclohydro2"/>
    <property type="match status" value="1"/>
</dbReference>
<dbReference type="GO" id="GO:0009231">
    <property type="term" value="P:riboflavin biosynthetic process"/>
    <property type="evidence" value="ECO:0007669"/>
    <property type="project" value="UniProtKB-KW"/>
</dbReference>
<feature type="region of interest" description="Disordered" evidence="6">
    <location>
        <begin position="1"/>
        <end position="33"/>
    </location>
</feature>
<dbReference type="Proteomes" id="UP001058974">
    <property type="component" value="Chromosome 1"/>
</dbReference>
<feature type="compositionally biased region" description="Basic residues" evidence="6">
    <location>
        <begin position="7"/>
        <end position="16"/>
    </location>
</feature>
<feature type="region of interest" description="Disordered" evidence="6">
    <location>
        <begin position="203"/>
        <end position="227"/>
    </location>
</feature>
<dbReference type="InterPro" id="IPR036144">
    <property type="entry name" value="RibA-like_sf"/>
</dbReference>
<dbReference type="PANTHER" id="PTHR21327">
    <property type="entry name" value="GTP CYCLOHYDROLASE II-RELATED"/>
    <property type="match status" value="1"/>
</dbReference>
<comment type="pathway">
    <text evidence="1">Cofactor biosynthesis; riboflavin biosynthesis; 2-hydroxy-3-oxobutyl phosphate from D-ribulose 5-phosphate: step 1/1.</text>
</comment>
<gene>
    <name evidence="8" type="ORF">KIW84_012752</name>
</gene>
<evidence type="ECO:0000313" key="8">
    <source>
        <dbReference type="EMBL" id="KAI5444247.1"/>
    </source>
</evidence>
<dbReference type="InterPro" id="IPR032677">
    <property type="entry name" value="GTP_cyclohydro_II"/>
</dbReference>
<protein>
    <recommendedName>
        <fullName evidence="3">3,4-dihydroxy-2-butanone-4-phosphate synthase</fullName>
        <ecNumber evidence="3">4.1.99.12</ecNumber>
    </recommendedName>
</protein>
<dbReference type="PANTHER" id="PTHR21327:SF18">
    <property type="entry name" value="3,4-DIHYDROXY-2-BUTANONE 4-PHOSPHATE SYNTHASE"/>
    <property type="match status" value="1"/>
</dbReference>
<dbReference type="GO" id="GO:0009507">
    <property type="term" value="C:chloroplast"/>
    <property type="evidence" value="ECO:0007669"/>
    <property type="project" value="TreeGrafter"/>
</dbReference>
<organism evidence="8 9">
    <name type="scientific">Pisum sativum</name>
    <name type="common">Garden pea</name>
    <name type="synonym">Lathyrus oleraceus</name>
    <dbReference type="NCBI Taxonomy" id="3888"/>
    <lineage>
        <taxon>Eukaryota</taxon>
        <taxon>Viridiplantae</taxon>
        <taxon>Streptophyta</taxon>
        <taxon>Embryophyta</taxon>
        <taxon>Tracheophyta</taxon>
        <taxon>Spermatophyta</taxon>
        <taxon>Magnoliopsida</taxon>
        <taxon>eudicotyledons</taxon>
        <taxon>Gunneridae</taxon>
        <taxon>Pentapetalae</taxon>
        <taxon>rosids</taxon>
        <taxon>fabids</taxon>
        <taxon>Fabales</taxon>
        <taxon>Fabaceae</taxon>
        <taxon>Papilionoideae</taxon>
        <taxon>50 kb inversion clade</taxon>
        <taxon>NPAAA clade</taxon>
        <taxon>Hologalegina</taxon>
        <taxon>IRL clade</taxon>
        <taxon>Fabeae</taxon>
        <taxon>Lathyrus</taxon>
    </lineage>
</organism>
<evidence type="ECO:0000256" key="6">
    <source>
        <dbReference type="SAM" id="MobiDB-lite"/>
    </source>
</evidence>
<keyword evidence="9" id="KW-1185">Reference proteome</keyword>
<comment type="caution">
    <text evidence="8">The sequence shown here is derived from an EMBL/GenBank/DDBJ whole genome shotgun (WGS) entry which is preliminary data.</text>
</comment>
<keyword evidence="5" id="KW-0479">Metal-binding</keyword>
<feature type="compositionally biased region" description="Polar residues" evidence="6">
    <location>
        <begin position="21"/>
        <end position="31"/>
    </location>
</feature>
<feature type="domain" description="GTP cyclohydrolase II" evidence="7">
    <location>
        <begin position="97"/>
        <end position="152"/>
    </location>
</feature>
<evidence type="ECO:0000256" key="1">
    <source>
        <dbReference type="ARBA" id="ARBA00004904"/>
    </source>
</evidence>
<evidence type="ECO:0000256" key="5">
    <source>
        <dbReference type="ARBA" id="ARBA00022723"/>
    </source>
</evidence>
<keyword evidence="4" id="KW-0686">Riboflavin biosynthesis</keyword>
<dbReference type="EMBL" id="JAMSHJ010000001">
    <property type="protein sequence ID" value="KAI5444247.1"/>
    <property type="molecule type" value="Genomic_DNA"/>
</dbReference>
<dbReference type="SUPFAM" id="SSF142695">
    <property type="entry name" value="RibA-like"/>
    <property type="match status" value="1"/>
</dbReference>
<dbReference type="GO" id="GO:0046872">
    <property type="term" value="F:metal ion binding"/>
    <property type="evidence" value="ECO:0007669"/>
    <property type="project" value="UniProtKB-KW"/>
</dbReference>
<comment type="similarity">
    <text evidence="2">In the C-terminal section; belongs to the GTP cyclohydrolase II family.</text>
</comment>
<evidence type="ECO:0000256" key="4">
    <source>
        <dbReference type="ARBA" id="ARBA00022619"/>
    </source>
</evidence>